<reference evidence="3 4" key="1">
    <citation type="submission" date="2021-06" db="EMBL/GenBank/DDBJ databases">
        <title>Enterococcus alishanensis sp. nov., a novel lactic acid bacterium isolated from fresh coffee beans.</title>
        <authorList>
            <person name="Chen Y.-S."/>
        </authorList>
    </citation>
    <scope>NUCLEOTIDE SEQUENCE [LARGE SCALE GENOMIC DNA]</scope>
    <source>
        <strain evidence="3 4">ALS3</strain>
    </source>
</reference>
<name>A0ABS6TI87_9ENTE</name>
<dbReference type="InterPro" id="IPR052057">
    <property type="entry name" value="IS150/IS1296_orfA-like"/>
</dbReference>
<dbReference type="RefSeq" id="WP_218327698.1">
    <property type="nucleotide sequence ID" value="NZ_JAHUZB010000014.1"/>
</dbReference>
<evidence type="ECO:0000313" key="4">
    <source>
        <dbReference type="Proteomes" id="UP000774130"/>
    </source>
</evidence>
<organism evidence="3 4">
    <name type="scientific">Enterococcus alishanensis</name>
    <dbReference type="NCBI Taxonomy" id="1303817"/>
    <lineage>
        <taxon>Bacteria</taxon>
        <taxon>Bacillati</taxon>
        <taxon>Bacillota</taxon>
        <taxon>Bacilli</taxon>
        <taxon>Lactobacillales</taxon>
        <taxon>Enterococcaceae</taxon>
        <taxon>Enterococcus</taxon>
    </lineage>
</organism>
<dbReference type="PANTHER" id="PTHR33795:SF1">
    <property type="entry name" value="INSERTION ELEMENT IS150 PROTEIN INSJ"/>
    <property type="match status" value="1"/>
</dbReference>
<protein>
    <submittedName>
        <fullName evidence="3">Helix-turn-helix domain containing protein</fullName>
    </submittedName>
</protein>
<comment type="similarity">
    <text evidence="1">Belongs to the IS150/IS1296 orfA family.</text>
</comment>
<dbReference type="PANTHER" id="PTHR33795">
    <property type="entry name" value="INSERTION ELEMENT IS150 PROTEIN INSJ"/>
    <property type="match status" value="1"/>
</dbReference>
<dbReference type="Proteomes" id="UP000774130">
    <property type="component" value="Unassembled WGS sequence"/>
</dbReference>
<proteinExistence type="inferred from homology"/>
<dbReference type="EMBL" id="JAHUZB010000014">
    <property type="protein sequence ID" value="MBV7392484.1"/>
    <property type="molecule type" value="Genomic_DNA"/>
</dbReference>
<evidence type="ECO:0000313" key="3">
    <source>
        <dbReference type="EMBL" id="MBV7392484.1"/>
    </source>
</evidence>
<dbReference type="Pfam" id="PF13518">
    <property type="entry name" value="HTH_28"/>
    <property type="match status" value="1"/>
</dbReference>
<keyword evidence="4" id="KW-1185">Reference proteome</keyword>
<dbReference type="InterPro" id="IPR055247">
    <property type="entry name" value="InsJ-like_HTH"/>
</dbReference>
<sequence>MTISKIKFENRLFLVKEIVNEKKSINYISKKYDVPKGTLQDWVRRYEQLGEDALRPYKTRIQYSAKIKQLAVEEVLYGGIGIRSVL</sequence>
<evidence type="ECO:0000256" key="1">
    <source>
        <dbReference type="ARBA" id="ARBA00038232"/>
    </source>
</evidence>
<accession>A0ABS6TI87</accession>
<feature type="domain" description="Insertion element IS150 protein InsJ-like helix-turn-helix" evidence="2">
    <location>
        <begin position="11"/>
        <end position="56"/>
    </location>
</feature>
<comment type="caution">
    <text evidence="3">The sequence shown here is derived from an EMBL/GenBank/DDBJ whole genome shotgun (WGS) entry which is preliminary data.</text>
</comment>
<evidence type="ECO:0000259" key="2">
    <source>
        <dbReference type="Pfam" id="PF13518"/>
    </source>
</evidence>
<gene>
    <name evidence="3" type="ORF">KUA55_17675</name>
</gene>